<dbReference type="PROSITE" id="PS01187">
    <property type="entry name" value="EGF_CA"/>
    <property type="match status" value="1"/>
</dbReference>
<dbReference type="InterPro" id="IPR018097">
    <property type="entry name" value="EGF_Ca-bd_CS"/>
</dbReference>
<keyword evidence="4" id="KW-0732">Signal</keyword>
<comment type="caution">
    <text evidence="8">Lacks conserved residue(s) required for the propagation of feature annotation.</text>
</comment>
<name>A0A0B6YH41_9EUPU</name>
<gene>
    <name evidence="10" type="primary">ORF25360</name>
</gene>
<dbReference type="InterPro" id="IPR001881">
    <property type="entry name" value="EGF-like_Ca-bd_dom"/>
</dbReference>
<keyword evidence="5" id="KW-0677">Repeat</keyword>
<feature type="disulfide bond" evidence="8">
    <location>
        <begin position="95"/>
        <end position="105"/>
    </location>
</feature>
<dbReference type="PANTHER" id="PTHR47333:SF4">
    <property type="entry name" value="EGF-LIKE DOMAIN-CONTAINING PROTEIN"/>
    <property type="match status" value="1"/>
</dbReference>
<evidence type="ECO:0000256" key="3">
    <source>
        <dbReference type="ARBA" id="ARBA00022536"/>
    </source>
</evidence>
<dbReference type="SMART" id="SM00179">
    <property type="entry name" value="EGF_CA"/>
    <property type="match status" value="2"/>
</dbReference>
<reference evidence="10" key="1">
    <citation type="submission" date="2014-12" db="EMBL/GenBank/DDBJ databases">
        <title>Insight into the proteome of Arion vulgaris.</title>
        <authorList>
            <person name="Aradska J."/>
            <person name="Bulat T."/>
            <person name="Smidak R."/>
            <person name="Sarate P."/>
            <person name="Gangsoo J."/>
            <person name="Sialana F."/>
            <person name="Bilban M."/>
            <person name="Lubec G."/>
        </authorList>
    </citation>
    <scope>NUCLEOTIDE SEQUENCE</scope>
    <source>
        <tissue evidence="10">Skin</tissue>
    </source>
</reference>
<evidence type="ECO:0000256" key="8">
    <source>
        <dbReference type="PROSITE-ProRule" id="PRU00076"/>
    </source>
</evidence>
<dbReference type="Pfam" id="PF07645">
    <property type="entry name" value="EGF_CA"/>
    <property type="match status" value="1"/>
</dbReference>
<dbReference type="InterPro" id="IPR052080">
    <property type="entry name" value="vWF_C/EGF_Fibrillin"/>
</dbReference>
<feature type="domain" description="EGF-like" evidence="9">
    <location>
        <begin position="91"/>
        <end position="119"/>
    </location>
</feature>
<evidence type="ECO:0000256" key="2">
    <source>
        <dbReference type="ARBA" id="ARBA00022525"/>
    </source>
</evidence>
<dbReference type="PROSITE" id="PS50026">
    <property type="entry name" value="EGF_3"/>
    <property type="match status" value="1"/>
</dbReference>
<evidence type="ECO:0000256" key="1">
    <source>
        <dbReference type="ARBA" id="ARBA00004613"/>
    </source>
</evidence>
<dbReference type="SMART" id="SM00181">
    <property type="entry name" value="EGF"/>
    <property type="match status" value="3"/>
</dbReference>
<feature type="non-terminal residue" evidence="10">
    <location>
        <position position="119"/>
    </location>
</feature>
<sequence>DKCLDINECTKPDLSNCDQTCRNTQGGFACECFEGYVLNTTNRNTCFRDPLAKTCGIAEKCTEICAFENGKEICHCMPGYMLALDQISCLNVNECERNPCINGTCTDTNGTFFCTCETG</sequence>
<keyword evidence="7" id="KW-0325">Glycoprotein</keyword>
<dbReference type="GO" id="GO:0005509">
    <property type="term" value="F:calcium ion binding"/>
    <property type="evidence" value="ECO:0007669"/>
    <property type="project" value="InterPro"/>
</dbReference>
<dbReference type="SUPFAM" id="SSF57184">
    <property type="entry name" value="Growth factor receptor domain"/>
    <property type="match status" value="1"/>
</dbReference>
<evidence type="ECO:0000313" key="10">
    <source>
        <dbReference type="EMBL" id="CEK55497.1"/>
    </source>
</evidence>
<dbReference type="InterPro" id="IPR009030">
    <property type="entry name" value="Growth_fac_rcpt_cys_sf"/>
</dbReference>
<keyword evidence="6 8" id="KW-1015">Disulfide bond</keyword>
<dbReference type="GO" id="GO:0005576">
    <property type="term" value="C:extracellular region"/>
    <property type="evidence" value="ECO:0007669"/>
    <property type="project" value="UniProtKB-SubCell"/>
</dbReference>
<evidence type="ECO:0000256" key="4">
    <source>
        <dbReference type="ARBA" id="ARBA00022729"/>
    </source>
</evidence>
<feature type="non-terminal residue" evidence="10">
    <location>
        <position position="1"/>
    </location>
</feature>
<protein>
    <recommendedName>
        <fullName evidence="9">EGF-like domain-containing protein</fullName>
    </recommendedName>
</protein>
<dbReference type="PANTHER" id="PTHR47333">
    <property type="entry name" value="VON WILLEBRAND FACTOR C AND EGF DOMAIN-CONTAINING PROTEIN"/>
    <property type="match status" value="1"/>
</dbReference>
<dbReference type="InterPro" id="IPR000742">
    <property type="entry name" value="EGF"/>
</dbReference>
<dbReference type="Gene3D" id="2.10.25.10">
    <property type="entry name" value="Laminin"/>
    <property type="match status" value="3"/>
</dbReference>
<proteinExistence type="predicted"/>
<organism evidence="10">
    <name type="scientific">Arion vulgaris</name>
    <dbReference type="NCBI Taxonomy" id="1028688"/>
    <lineage>
        <taxon>Eukaryota</taxon>
        <taxon>Metazoa</taxon>
        <taxon>Spiralia</taxon>
        <taxon>Lophotrochozoa</taxon>
        <taxon>Mollusca</taxon>
        <taxon>Gastropoda</taxon>
        <taxon>Heterobranchia</taxon>
        <taxon>Euthyneura</taxon>
        <taxon>Panpulmonata</taxon>
        <taxon>Eupulmonata</taxon>
        <taxon>Stylommatophora</taxon>
        <taxon>Helicina</taxon>
        <taxon>Arionoidea</taxon>
        <taxon>Arionidae</taxon>
        <taxon>Arion</taxon>
    </lineage>
</organism>
<dbReference type="InterPro" id="IPR000152">
    <property type="entry name" value="EGF-type_Asp/Asn_hydroxyl_site"/>
</dbReference>
<accession>A0A0B6YH41</accession>
<evidence type="ECO:0000256" key="7">
    <source>
        <dbReference type="ARBA" id="ARBA00023180"/>
    </source>
</evidence>
<comment type="subcellular location">
    <subcellularLocation>
        <location evidence="1">Secreted</location>
    </subcellularLocation>
</comment>
<dbReference type="PROSITE" id="PS00010">
    <property type="entry name" value="ASX_HYDROXYL"/>
    <property type="match status" value="1"/>
</dbReference>
<dbReference type="InterPro" id="IPR049883">
    <property type="entry name" value="NOTCH1_EGF-like"/>
</dbReference>
<dbReference type="AlphaFoldDB" id="A0A0B6YH41"/>
<evidence type="ECO:0000259" key="9">
    <source>
        <dbReference type="PROSITE" id="PS50026"/>
    </source>
</evidence>
<dbReference type="EMBL" id="HACG01008632">
    <property type="protein sequence ID" value="CEK55497.1"/>
    <property type="molecule type" value="Transcribed_RNA"/>
</dbReference>
<evidence type="ECO:0000256" key="6">
    <source>
        <dbReference type="ARBA" id="ARBA00023157"/>
    </source>
</evidence>
<keyword evidence="2" id="KW-0964">Secreted</keyword>
<evidence type="ECO:0000256" key="5">
    <source>
        <dbReference type="ARBA" id="ARBA00022737"/>
    </source>
</evidence>
<keyword evidence="3 8" id="KW-0245">EGF-like domain</keyword>